<keyword evidence="1" id="KW-0472">Membrane</keyword>
<feature type="transmembrane region" description="Helical" evidence="1">
    <location>
        <begin position="12"/>
        <end position="30"/>
    </location>
</feature>
<reference evidence="2 3" key="1">
    <citation type="submission" date="2010-10" db="EMBL/GenBank/DDBJ databases">
        <authorList>
            <consortium name="The Broad Institute Genome Sequencing Platform"/>
            <person name="Ward D."/>
            <person name="Earl A."/>
            <person name="Feldgarden M."/>
            <person name="Young S.K."/>
            <person name="Gargeya S."/>
            <person name="Zeng Q."/>
            <person name="Alvarado L."/>
            <person name="Berlin A."/>
            <person name="Bochicchio J."/>
            <person name="Chapman S.B."/>
            <person name="Chen Z."/>
            <person name="Freedman E."/>
            <person name="Gellesch M."/>
            <person name="Goldberg J."/>
            <person name="Griggs A."/>
            <person name="Gujja S."/>
            <person name="Heilman E."/>
            <person name="Heiman D."/>
            <person name="Howarth C."/>
            <person name="Mehta T."/>
            <person name="Neiman D."/>
            <person name="Pearson M."/>
            <person name="Roberts A."/>
            <person name="Saif S."/>
            <person name="Shea T."/>
            <person name="Shenoy N."/>
            <person name="Sisk P."/>
            <person name="Stolte C."/>
            <person name="Sykes S."/>
            <person name="White J."/>
            <person name="Yandava C."/>
            <person name="Allen-Vercoe E."/>
            <person name="Sibley C."/>
            <person name="Ambrose C.E."/>
            <person name="Strauss J."/>
            <person name="Daigneault M."/>
            <person name="Haas B."/>
            <person name="Nusbaum C."/>
            <person name="Birren B."/>
        </authorList>
    </citation>
    <scope>NUCLEOTIDE SEQUENCE [LARGE SCALE GENOMIC DNA]</scope>
    <source>
        <strain evidence="2 3">3_1_6</strain>
    </source>
</reference>
<accession>E5Y7L9</accession>
<dbReference type="RefSeq" id="WP_005027993.1">
    <property type="nucleotide sequence ID" value="NZ_KE150238.1"/>
</dbReference>
<keyword evidence="1" id="KW-1133">Transmembrane helix</keyword>
<keyword evidence="3" id="KW-1185">Reference proteome</keyword>
<evidence type="ECO:0000313" key="3">
    <source>
        <dbReference type="Proteomes" id="UP000006034"/>
    </source>
</evidence>
<sequence>MTQAALQFDAHTLLLGLLGMVCGFLAYWGTRLEQRVDELKARQCLLAEEMHKSYVPREDCRERTAQILGGLERADEKLDRIADAIRTGGR</sequence>
<reference evidence="2 3" key="2">
    <citation type="submission" date="2013-04" db="EMBL/GenBank/DDBJ databases">
        <title>The Genome Sequence of Bilophila wadsworthia 3_1_6.</title>
        <authorList>
            <consortium name="The Broad Institute Genomics Platform"/>
            <person name="Earl A."/>
            <person name="Ward D."/>
            <person name="Feldgarden M."/>
            <person name="Gevers D."/>
            <person name="Sibley C."/>
            <person name="Strauss J."/>
            <person name="Allen-Vercoe E."/>
            <person name="Walker B."/>
            <person name="Young S."/>
            <person name="Zeng Q."/>
            <person name="Gargeya S."/>
            <person name="Fitzgerald M."/>
            <person name="Haas B."/>
            <person name="Abouelleil A."/>
            <person name="Allen A.W."/>
            <person name="Alvarado L."/>
            <person name="Arachchi H.M."/>
            <person name="Berlin A.M."/>
            <person name="Chapman S.B."/>
            <person name="Gainer-Dewar J."/>
            <person name="Goldberg J."/>
            <person name="Griggs A."/>
            <person name="Gujja S."/>
            <person name="Hansen M."/>
            <person name="Howarth C."/>
            <person name="Imamovic A."/>
            <person name="Ireland A."/>
            <person name="Larimer J."/>
            <person name="McCowan C."/>
            <person name="Murphy C."/>
            <person name="Pearson M."/>
            <person name="Poon T.W."/>
            <person name="Priest M."/>
            <person name="Roberts A."/>
            <person name="Saif S."/>
            <person name="Shea T."/>
            <person name="Sisk P."/>
            <person name="Sykes S."/>
            <person name="Wortman J."/>
            <person name="Nusbaum C."/>
            <person name="Birren B."/>
        </authorList>
    </citation>
    <scope>NUCLEOTIDE SEQUENCE [LARGE SCALE GENOMIC DNA]</scope>
    <source>
        <strain evidence="2 3">3_1_6</strain>
    </source>
</reference>
<dbReference type="STRING" id="563192.HMPREF0179_02184"/>
<dbReference type="EMBL" id="ADCP02000001">
    <property type="protein sequence ID" value="EFV43978.1"/>
    <property type="molecule type" value="Genomic_DNA"/>
</dbReference>
<dbReference type="GeneID" id="78085327"/>
<evidence type="ECO:0000256" key="1">
    <source>
        <dbReference type="SAM" id="Phobius"/>
    </source>
</evidence>
<protein>
    <submittedName>
        <fullName evidence="2">Uncharacterized protein</fullName>
    </submittedName>
</protein>
<comment type="caution">
    <text evidence="2">The sequence shown here is derived from an EMBL/GenBank/DDBJ whole genome shotgun (WGS) entry which is preliminary data.</text>
</comment>
<keyword evidence="1" id="KW-0812">Transmembrane</keyword>
<dbReference type="AlphaFoldDB" id="E5Y7L9"/>
<organism evidence="2 3">
    <name type="scientific">Bilophila wadsworthia (strain 3_1_6)</name>
    <dbReference type="NCBI Taxonomy" id="563192"/>
    <lineage>
        <taxon>Bacteria</taxon>
        <taxon>Pseudomonadati</taxon>
        <taxon>Thermodesulfobacteriota</taxon>
        <taxon>Desulfovibrionia</taxon>
        <taxon>Desulfovibrionales</taxon>
        <taxon>Desulfovibrionaceae</taxon>
        <taxon>Bilophila</taxon>
    </lineage>
</organism>
<dbReference type="HOGENOM" id="CLU_2434953_0_0_7"/>
<evidence type="ECO:0000313" key="2">
    <source>
        <dbReference type="EMBL" id="EFV43978.1"/>
    </source>
</evidence>
<proteinExistence type="predicted"/>
<gene>
    <name evidence="2" type="ORF">HMPREF0179_02184</name>
</gene>
<name>E5Y7L9_BILW3</name>
<dbReference type="Proteomes" id="UP000006034">
    <property type="component" value="Unassembled WGS sequence"/>
</dbReference>